<gene>
    <name evidence="2" type="ORF">FH972_006999</name>
</gene>
<protein>
    <submittedName>
        <fullName evidence="2">Uncharacterized protein</fullName>
    </submittedName>
</protein>
<reference evidence="2 3" key="1">
    <citation type="submission" date="2019-06" db="EMBL/GenBank/DDBJ databases">
        <title>A chromosomal-level reference genome of Carpinus fangiana (Coryloideae, Betulaceae).</title>
        <authorList>
            <person name="Yang X."/>
            <person name="Wang Z."/>
            <person name="Zhang L."/>
            <person name="Hao G."/>
            <person name="Liu J."/>
            <person name="Yang Y."/>
        </authorList>
    </citation>
    <scope>NUCLEOTIDE SEQUENCE [LARGE SCALE GENOMIC DNA]</scope>
    <source>
        <strain evidence="2">Cfa_2016G</strain>
        <tissue evidence="2">Leaf</tissue>
    </source>
</reference>
<accession>A0A5N6QTZ0</accession>
<keyword evidence="3" id="KW-1185">Reference proteome</keyword>
<name>A0A5N6QTZ0_9ROSI</name>
<evidence type="ECO:0000256" key="1">
    <source>
        <dbReference type="SAM" id="MobiDB-lite"/>
    </source>
</evidence>
<proteinExistence type="predicted"/>
<dbReference type="AlphaFoldDB" id="A0A5N6QTZ0"/>
<sequence>MIDSNKYILENAIERTFEAILANNIYPHLGWSSSKLRQELIMFLLIVRHLLPMEHTKQGHPDAETLKYAGCPIYKELCMIFSEPATNGKHDLLAEHDEGTTPSIPCADPLSMHQEESSSDSDEVGDIVDDHNTTQPTTPCTTGNRKRGRRGIDDAIAGAIMEMAASSKLRTAAIQQCNDRYTIADCINELDEMQGVDEQVYFAALDLFNKPNAREIFLSLKGDKRLIWLRGKCATYPAP</sequence>
<dbReference type="PANTHER" id="PTHR47584">
    <property type="match status" value="1"/>
</dbReference>
<feature type="region of interest" description="Disordered" evidence="1">
    <location>
        <begin position="96"/>
        <end position="149"/>
    </location>
</feature>
<dbReference type="OrthoDB" id="76215at2759"/>
<evidence type="ECO:0000313" key="3">
    <source>
        <dbReference type="Proteomes" id="UP000327013"/>
    </source>
</evidence>
<dbReference type="PANTHER" id="PTHR47584:SF9">
    <property type="entry name" value="L10-INTERACTING MYB DOMAIN-CONTAINING PROTEIN-LIKE"/>
    <property type="match status" value="1"/>
</dbReference>
<evidence type="ECO:0000313" key="2">
    <source>
        <dbReference type="EMBL" id="KAE8010645.1"/>
    </source>
</evidence>
<feature type="compositionally biased region" description="Low complexity" evidence="1">
    <location>
        <begin position="133"/>
        <end position="142"/>
    </location>
</feature>
<organism evidence="2 3">
    <name type="scientific">Carpinus fangiana</name>
    <dbReference type="NCBI Taxonomy" id="176857"/>
    <lineage>
        <taxon>Eukaryota</taxon>
        <taxon>Viridiplantae</taxon>
        <taxon>Streptophyta</taxon>
        <taxon>Embryophyta</taxon>
        <taxon>Tracheophyta</taxon>
        <taxon>Spermatophyta</taxon>
        <taxon>Magnoliopsida</taxon>
        <taxon>eudicotyledons</taxon>
        <taxon>Gunneridae</taxon>
        <taxon>Pentapetalae</taxon>
        <taxon>rosids</taxon>
        <taxon>fabids</taxon>
        <taxon>Fagales</taxon>
        <taxon>Betulaceae</taxon>
        <taxon>Carpinus</taxon>
    </lineage>
</organism>
<feature type="compositionally biased region" description="Acidic residues" evidence="1">
    <location>
        <begin position="117"/>
        <end position="127"/>
    </location>
</feature>
<dbReference type="EMBL" id="CM017322">
    <property type="protein sequence ID" value="KAE8010645.1"/>
    <property type="molecule type" value="Genomic_DNA"/>
</dbReference>
<dbReference type="InterPro" id="IPR045026">
    <property type="entry name" value="LIMYB"/>
</dbReference>
<dbReference type="Proteomes" id="UP000327013">
    <property type="component" value="Chromosome 2"/>
</dbReference>